<sequence length="127" mass="15073">MKIHELAQITGLTAPTIRFYEKEGLIDARHIRREANNYRFYDESVIAHLLMIRRLQSAGFTLAELRELLQARETQDQPRKLELLCRKMEEIDRKQTELRSIQIELNQLHARFLSAREKERQKAGNQS</sequence>
<dbReference type="PROSITE" id="PS50937">
    <property type="entry name" value="HTH_MERR_2"/>
    <property type="match status" value="1"/>
</dbReference>
<comment type="caution">
    <text evidence="5">The sequence shown here is derived from an EMBL/GenBank/DDBJ whole genome shotgun (WGS) entry which is preliminary data.</text>
</comment>
<evidence type="ECO:0000313" key="5">
    <source>
        <dbReference type="EMBL" id="GLV55741.1"/>
    </source>
</evidence>
<evidence type="ECO:0000256" key="3">
    <source>
        <dbReference type="ARBA" id="ARBA00023163"/>
    </source>
</evidence>
<dbReference type="InterPro" id="IPR000551">
    <property type="entry name" value="MerR-type_HTH_dom"/>
</dbReference>
<dbReference type="PANTHER" id="PTHR30204">
    <property type="entry name" value="REDOX-CYCLING DRUG-SENSING TRANSCRIPTIONAL ACTIVATOR SOXR"/>
    <property type="match status" value="1"/>
</dbReference>
<dbReference type="Gene3D" id="1.10.1660.10">
    <property type="match status" value="1"/>
</dbReference>
<dbReference type="SUPFAM" id="SSF46955">
    <property type="entry name" value="Putative DNA-binding domain"/>
    <property type="match status" value="1"/>
</dbReference>
<name>A0ABQ6FNB1_9CHLR</name>
<dbReference type="Proteomes" id="UP001344906">
    <property type="component" value="Unassembled WGS sequence"/>
</dbReference>
<accession>A0ABQ6FNB1</accession>
<dbReference type="EMBL" id="BSRI01000001">
    <property type="protein sequence ID" value="GLV55741.1"/>
    <property type="molecule type" value="Genomic_DNA"/>
</dbReference>
<gene>
    <name evidence="5" type="ORF">KDH_25850</name>
</gene>
<keyword evidence="1" id="KW-0805">Transcription regulation</keyword>
<protein>
    <submittedName>
        <fullName evidence="5">MerR family transcriptional regulator</fullName>
    </submittedName>
</protein>
<dbReference type="SMART" id="SM00422">
    <property type="entry name" value="HTH_MERR"/>
    <property type="match status" value="1"/>
</dbReference>
<feature type="domain" description="HTH merR-type" evidence="4">
    <location>
        <begin position="1"/>
        <end position="71"/>
    </location>
</feature>
<proteinExistence type="predicted"/>
<evidence type="ECO:0000256" key="1">
    <source>
        <dbReference type="ARBA" id="ARBA00023015"/>
    </source>
</evidence>
<dbReference type="InterPro" id="IPR047057">
    <property type="entry name" value="MerR_fam"/>
</dbReference>
<dbReference type="PANTHER" id="PTHR30204:SF94">
    <property type="entry name" value="HEAVY METAL-DEPENDENT TRANSCRIPTIONAL REGULATOR HI_0293-RELATED"/>
    <property type="match status" value="1"/>
</dbReference>
<evidence type="ECO:0000259" key="4">
    <source>
        <dbReference type="PROSITE" id="PS50937"/>
    </source>
</evidence>
<dbReference type="RefSeq" id="WP_338250356.1">
    <property type="nucleotide sequence ID" value="NZ_BSRI01000001.1"/>
</dbReference>
<reference evidence="5 6" key="1">
    <citation type="submission" date="2023-02" db="EMBL/GenBank/DDBJ databases">
        <title>Dictyobacter halimunensis sp. nov., a new member of the class Ktedonobacteria from forest soil in a geothermal area.</title>
        <authorList>
            <person name="Rachmania M.K."/>
            <person name="Ningsih F."/>
            <person name="Sakai Y."/>
            <person name="Yabe S."/>
            <person name="Yokota A."/>
            <person name="Sjamsuridzal W."/>
        </authorList>
    </citation>
    <scope>NUCLEOTIDE SEQUENCE [LARGE SCALE GENOMIC DNA]</scope>
    <source>
        <strain evidence="5 6">S3.2.2.5</strain>
    </source>
</reference>
<evidence type="ECO:0000256" key="2">
    <source>
        <dbReference type="ARBA" id="ARBA00023125"/>
    </source>
</evidence>
<dbReference type="InterPro" id="IPR009061">
    <property type="entry name" value="DNA-bd_dom_put_sf"/>
</dbReference>
<keyword evidence="3" id="KW-0804">Transcription</keyword>
<dbReference type="Pfam" id="PF13411">
    <property type="entry name" value="MerR_1"/>
    <property type="match status" value="1"/>
</dbReference>
<keyword evidence="2" id="KW-0238">DNA-binding</keyword>
<organism evidence="5 6">
    <name type="scientific">Dictyobacter halimunensis</name>
    <dbReference type="NCBI Taxonomy" id="3026934"/>
    <lineage>
        <taxon>Bacteria</taxon>
        <taxon>Bacillati</taxon>
        <taxon>Chloroflexota</taxon>
        <taxon>Ktedonobacteria</taxon>
        <taxon>Ktedonobacterales</taxon>
        <taxon>Dictyobacteraceae</taxon>
        <taxon>Dictyobacter</taxon>
    </lineage>
</organism>
<evidence type="ECO:0000313" key="6">
    <source>
        <dbReference type="Proteomes" id="UP001344906"/>
    </source>
</evidence>
<keyword evidence="6" id="KW-1185">Reference proteome</keyword>